<dbReference type="CDD" id="cd09872">
    <property type="entry name" value="PIN_Sll0205-like"/>
    <property type="match status" value="1"/>
</dbReference>
<dbReference type="PANTHER" id="PTHR36173">
    <property type="entry name" value="RIBONUCLEASE VAPC16-RELATED"/>
    <property type="match status" value="1"/>
</dbReference>
<name>A0A1T0CQJ8_9GAMM</name>
<evidence type="ECO:0000259" key="1">
    <source>
        <dbReference type="Pfam" id="PF01850"/>
    </source>
</evidence>
<protein>
    <recommendedName>
        <fullName evidence="1">PIN domain-containing protein</fullName>
    </recommendedName>
</protein>
<dbReference type="InterPro" id="IPR052919">
    <property type="entry name" value="TA_system_RNase"/>
</dbReference>
<sequence>MQGYLLDTHTLLWLLAKPEKLSKSAKAIIENSDNLIYYSPLSLCEIAIKISIGKLTLVENWQMLYQQQLAHNDIRPISQSWHDVQILQRLPFHHKDPFDRMLISCAMANNLGFISADSHCALYELPVIW</sequence>
<feature type="domain" description="PIN" evidence="1">
    <location>
        <begin position="4"/>
        <end position="119"/>
    </location>
</feature>
<accession>A0A1T0CQJ8</accession>
<evidence type="ECO:0000313" key="2">
    <source>
        <dbReference type="EMBL" id="OOS24499.1"/>
    </source>
</evidence>
<dbReference type="Gene3D" id="3.40.50.1010">
    <property type="entry name" value="5'-nuclease"/>
    <property type="match status" value="1"/>
</dbReference>
<keyword evidence="3" id="KW-1185">Reference proteome</keyword>
<dbReference type="EMBL" id="MUYV01000008">
    <property type="protein sequence ID" value="OOS24499.1"/>
    <property type="molecule type" value="Genomic_DNA"/>
</dbReference>
<proteinExistence type="predicted"/>
<dbReference type="InterPro" id="IPR041705">
    <property type="entry name" value="PIN_Sll0205"/>
</dbReference>
<organism evidence="2 3">
    <name type="scientific">Moraxella porci DSM 25326</name>
    <dbReference type="NCBI Taxonomy" id="573983"/>
    <lineage>
        <taxon>Bacteria</taxon>
        <taxon>Pseudomonadati</taxon>
        <taxon>Pseudomonadota</taxon>
        <taxon>Gammaproteobacteria</taxon>
        <taxon>Moraxellales</taxon>
        <taxon>Moraxellaceae</taxon>
        <taxon>Moraxella</taxon>
    </lineage>
</organism>
<dbReference type="STRING" id="573983.B0681_06780"/>
<dbReference type="SUPFAM" id="SSF88723">
    <property type="entry name" value="PIN domain-like"/>
    <property type="match status" value="1"/>
</dbReference>
<dbReference type="RefSeq" id="WP_078317996.1">
    <property type="nucleotide sequence ID" value="NZ_MUYV01000008.1"/>
</dbReference>
<dbReference type="AlphaFoldDB" id="A0A1T0CQJ8"/>
<dbReference type="PANTHER" id="PTHR36173:SF2">
    <property type="entry name" value="RIBONUCLEASE VAPC16"/>
    <property type="match status" value="1"/>
</dbReference>
<dbReference type="Proteomes" id="UP000190683">
    <property type="component" value="Unassembled WGS sequence"/>
</dbReference>
<dbReference type="InterPro" id="IPR002716">
    <property type="entry name" value="PIN_dom"/>
</dbReference>
<reference evidence="2 3" key="1">
    <citation type="submission" date="2017-02" db="EMBL/GenBank/DDBJ databases">
        <title>Draft genome sequence of Moraxella porci CCUG 54912T type strain.</title>
        <authorList>
            <person name="Salva-Serra F."/>
            <person name="Engstrom-Jakobsson H."/>
            <person name="Thorell K."/>
            <person name="Jaen-Luchoro D."/>
            <person name="Gonzales-Siles L."/>
            <person name="Karlsson R."/>
            <person name="Yazdan S."/>
            <person name="Boulund F."/>
            <person name="Johnning A."/>
            <person name="Engstrand L."/>
            <person name="Kristiansson E."/>
            <person name="Moore E."/>
        </authorList>
    </citation>
    <scope>NUCLEOTIDE SEQUENCE [LARGE SCALE GENOMIC DNA]</scope>
    <source>
        <strain evidence="2 3">CCUG 54912</strain>
    </source>
</reference>
<dbReference type="InterPro" id="IPR029060">
    <property type="entry name" value="PIN-like_dom_sf"/>
</dbReference>
<dbReference type="Pfam" id="PF01850">
    <property type="entry name" value="PIN"/>
    <property type="match status" value="1"/>
</dbReference>
<comment type="caution">
    <text evidence="2">The sequence shown here is derived from an EMBL/GenBank/DDBJ whole genome shotgun (WGS) entry which is preliminary data.</text>
</comment>
<evidence type="ECO:0000313" key="3">
    <source>
        <dbReference type="Proteomes" id="UP000190683"/>
    </source>
</evidence>
<gene>
    <name evidence="2" type="ORF">B0681_06780</name>
</gene>